<reference evidence="2 3" key="1">
    <citation type="submission" date="2019-10" db="EMBL/GenBank/DDBJ databases">
        <title>Complete genome sequences for adaption low water activity.</title>
        <authorList>
            <person name="Zhao L."/>
            <person name="Zhong J."/>
        </authorList>
    </citation>
    <scope>NUCLEOTIDE SEQUENCE [LARGE SCALE GENOMIC DNA]</scope>
    <source>
        <strain evidence="2 3">FDU301</strain>
        <plasmid evidence="3">pfdu301a</plasmid>
    </source>
</reference>
<feature type="signal peptide" evidence="1">
    <location>
        <begin position="1"/>
        <end position="21"/>
    </location>
</feature>
<feature type="chain" id="PRO_5038709253" evidence="1">
    <location>
        <begin position="22"/>
        <end position="171"/>
    </location>
</feature>
<dbReference type="RefSeq" id="WP_171778185.1">
    <property type="nucleotide sequence ID" value="NZ_CP045273.1"/>
</dbReference>
<accession>A0A6M6DZK3</accession>
<organism evidence="2 3">
    <name type="scientific">Priestia megaterium</name>
    <name type="common">Bacillus megaterium</name>
    <dbReference type="NCBI Taxonomy" id="1404"/>
    <lineage>
        <taxon>Bacteria</taxon>
        <taxon>Bacillati</taxon>
        <taxon>Bacillota</taxon>
        <taxon>Bacilli</taxon>
        <taxon>Bacillales</taxon>
        <taxon>Bacillaceae</taxon>
        <taxon>Priestia</taxon>
    </lineage>
</organism>
<sequence length="171" mass="19652">MKMKKGTILLLLSLVAVGVTTQVSKGAESSKLENTVISGNYHYEEKAFNQYYKNKDYVKFGINLFFDLRNPSEEAETAVISNFKERIEETLVNDAHFKDYEELKIPQGNEGFYPKAYVFHYTSKKMKNQLDNDGLITVILRIDSAMTNDIKIKTKGEVFIVPRNTYNKSDK</sequence>
<geneLocation type="plasmid" evidence="3">
    <name>pfdu301a</name>
</geneLocation>
<evidence type="ECO:0000256" key="1">
    <source>
        <dbReference type="SAM" id="SignalP"/>
    </source>
</evidence>
<dbReference type="Proteomes" id="UP000501076">
    <property type="component" value="Plasmid pFDU301A"/>
</dbReference>
<evidence type="ECO:0000313" key="3">
    <source>
        <dbReference type="Proteomes" id="UP000501076"/>
    </source>
</evidence>
<proteinExistence type="predicted"/>
<gene>
    <name evidence="2" type="ORF">FDZ14_29335</name>
</gene>
<evidence type="ECO:0000313" key="2">
    <source>
        <dbReference type="EMBL" id="QJX80202.1"/>
    </source>
</evidence>
<keyword evidence="2" id="KW-0614">Plasmid</keyword>
<dbReference type="EMBL" id="CP045273">
    <property type="protein sequence ID" value="QJX80202.1"/>
    <property type="molecule type" value="Genomic_DNA"/>
</dbReference>
<protein>
    <submittedName>
        <fullName evidence="2">Uncharacterized protein</fullName>
    </submittedName>
</protein>
<dbReference type="AlphaFoldDB" id="A0A6M6DZK3"/>
<keyword evidence="1" id="KW-0732">Signal</keyword>
<name>A0A6M6DZK3_PRIMG</name>